<organism evidence="5 6">
    <name type="scientific">Candidatus Allocopromorpha excrementigallinarum</name>
    <dbReference type="NCBI Taxonomy" id="2840742"/>
    <lineage>
        <taxon>Bacteria</taxon>
        <taxon>Bacillati</taxon>
        <taxon>Bacillota</taxon>
        <taxon>Clostridia</taxon>
        <taxon>Eubacteriales</taxon>
        <taxon>Eubacteriaceae</taxon>
        <taxon>Eubacteriaceae incertae sedis</taxon>
        <taxon>Candidatus Allocopromorpha</taxon>
    </lineage>
</organism>
<dbReference type="InterPro" id="IPR019734">
    <property type="entry name" value="TPR_rpt"/>
</dbReference>
<dbReference type="Pfam" id="PF07719">
    <property type="entry name" value="TPR_2"/>
    <property type="match status" value="1"/>
</dbReference>
<dbReference type="PROSITE" id="PS50005">
    <property type="entry name" value="TPR"/>
    <property type="match status" value="1"/>
</dbReference>
<sequence length="414" mass="48937">MSNEKRSLAQNLGITRTVIRPREEIDIQLREDRIGKYFRKYLNRFVFAEFSEEFMSKSKAGDLMRGVPIPLRKKEIKDFAGGDGIPMLVLAENMTWVMGCDPHFKHTKDYVAILSKLYNYKLYEGMLKEGRDAAERGEMDNACIHFRACLCMQHNYMHGMYSYARACRAMYLSSRNEEYVGRFKAEALDWFELLTEEHPRFAQGYYYLGYAYLNIGLYTKADIAWKNFIRFSRNGKDKKEIRTRLSQIAEPVRIETGYNKIMAGRYEEGIMDLEPFLKSRFNDWWPLYYYLGVAYEMTGSRKEAVSSFKKALQLNGSHIETMRELLNIYEDEGDKANIKKYREKIKLVEEAMEEERQIHLAETREEDKQLQKQEMSLLEPEHIELEEEESEEESSDGEETEPRKRMVKRLGKKD</sequence>
<dbReference type="EMBL" id="DVMP01000027">
    <property type="protein sequence ID" value="HIU25114.1"/>
    <property type="molecule type" value="Genomic_DNA"/>
</dbReference>
<feature type="repeat" description="TPR" evidence="3">
    <location>
        <begin position="285"/>
        <end position="318"/>
    </location>
</feature>
<protein>
    <submittedName>
        <fullName evidence="5">Tetratricopeptide repeat protein</fullName>
    </submittedName>
</protein>
<feature type="compositionally biased region" description="Basic residues" evidence="4">
    <location>
        <begin position="405"/>
        <end position="414"/>
    </location>
</feature>
<comment type="caution">
    <text evidence="5">The sequence shown here is derived from an EMBL/GenBank/DDBJ whole genome shotgun (WGS) entry which is preliminary data.</text>
</comment>
<gene>
    <name evidence="5" type="ORF">IAC50_01280</name>
</gene>
<dbReference type="AlphaFoldDB" id="A0A9D1HYZ1"/>
<dbReference type="SUPFAM" id="SSF48452">
    <property type="entry name" value="TPR-like"/>
    <property type="match status" value="2"/>
</dbReference>
<evidence type="ECO:0000313" key="5">
    <source>
        <dbReference type="EMBL" id="HIU25114.1"/>
    </source>
</evidence>
<name>A0A9D1HYZ1_9FIRM</name>
<dbReference type="SMART" id="SM00028">
    <property type="entry name" value="TPR"/>
    <property type="match status" value="2"/>
</dbReference>
<keyword evidence="1" id="KW-0677">Repeat</keyword>
<reference evidence="5" key="1">
    <citation type="submission" date="2020-10" db="EMBL/GenBank/DDBJ databases">
        <authorList>
            <person name="Gilroy R."/>
        </authorList>
    </citation>
    <scope>NUCLEOTIDE SEQUENCE</scope>
    <source>
        <strain evidence="5">ChiHcec3-6078</strain>
    </source>
</reference>
<dbReference type="InterPro" id="IPR011990">
    <property type="entry name" value="TPR-like_helical_dom_sf"/>
</dbReference>
<feature type="compositionally biased region" description="Acidic residues" evidence="4">
    <location>
        <begin position="384"/>
        <end position="399"/>
    </location>
</feature>
<dbReference type="InterPro" id="IPR013105">
    <property type="entry name" value="TPR_2"/>
</dbReference>
<feature type="compositionally biased region" description="Basic and acidic residues" evidence="4">
    <location>
        <begin position="362"/>
        <end position="371"/>
    </location>
</feature>
<proteinExistence type="predicted"/>
<evidence type="ECO:0000256" key="4">
    <source>
        <dbReference type="SAM" id="MobiDB-lite"/>
    </source>
</evidence>
<evidence type="ECO:0000256" key="1">
    <source>
        <dbReference type="ARBA" id="ARBA00022737"/>
    </source>
</evidence>
<feature type="region of interest" description="Disordered" evidence="4">
    <location>
        <begin position="362"/>
        <end position="414"/>
    </location>
</feature>
<accession>A0A9D1HYZ1</accession>
<reference evidence="5" key="2">
    <citation type="journal article" date="2021" name="PeerJ">
        <title>Extensive microbial diversity within the chicken gut microbiome revealed by metagenomics and culture.</title>
        <authorList>
            <person name="Gilroy R."/>
            <person name="Ravi A."/>
            <person name="Getino M."/>
            <person name="Pursley I."/>
            <person name="Horton D.L."/>
            <person name="Alikhan N.F."/>
            <person name="Baker D."/>
            <person name="Gharbi K."/>
            <person name="Hall N."/>
            <person name="Watson M."/>
            <person name="Adriaenssens E.M."/>
            <person name="Foster-Nyarko E."/>
            <person name="Jarju S."/>
            <person name="Secka A."/>
            <person name="Antonio M."/>
            <person name="Oren A."/>
            <person name="Chaudhuri R.R."/>
            <person name="La Ragione R."/>
            <person name="Hildebrand F."/>
            <person name="Pallen M.J."/>
        </authorList>
    </citation>
    <scope>NUCLEOTIDE SEQUENCE</scope>
    <source>
        <strain evidence="5">ChiHcec3-6078</strain>
    </source>
</reference>
<evidence type="ECO:0000313" key="6">
    <source>
        <dbReference type="Proteomes" id="UP000824090"/>
    </source>
</evidence>
<evidence type="ECO:0000256" key="2">
    <source>
        <dbReference type="ARBA" id="ARBA00022803"/>
    </source>
</evidence>
<dbReference type="Proteomes" id="UP000824090">
    <property type="component" value="Unassembled WGS sequence"/>
</dbReference>
<dbReference type="Gene3D" id="1.25.40.10">
    <property type="entry name" value="Tetratricopeptide repeat domain"/>
    <property type="match status" value="2"/>
</dbReference>
<keyword evidence="2 3" id="KW-0802">TPR repeat</keyword>
<evidence type="ECO:0000256" key="3">
    <source>
        <dbReference type="PROSITE-ProRule" id="PRU00339"/>
    </source>
</evidence>